<dbReference type="InterPro" id="IPR000847">
    <property type="entry name" value="LysR_HTH_N"/>
</dbReference>
<dbReference type="SUPFAM" id="SSF46785">
    <property type="entry name" value="Winged helix' DNA-binding domain"/>
    <property type="match status" value="1"/>
</dbReference>
<comment type="similarity">
    <text evidence="1">Belongs to the LysR transcriptional regulatory family.</text>
</comment>
<evidence type="ECO:0000313" key="7">
    <source>
        <dbReference type="Proteomes" id="UP000560069"/>
    </source>
</evidence>
<dbReference type="Pfam" id="PF00126">
    <property type="entry name" value="HTH_1"/>
    <property type="match status" value="1"/>
</dbReference>
<dbReference type="Proteomes" id="UP000560069">
    <property type="component" value="Unassembled WGS sequence"/>
</dbReference>
<dbReference type="GO" id="GO:0003700">
    <property type="term" value="F:DNA-binding transcription factor activity"/>
    <property type="evidence" value="ECO:0007669"/>
    <property type="project" value="InterPro"/>
</dbReference>
<dbReference type="Gene3D" id="3.40.190.10">
    <property type="entry name" value="Periplasmic binding protein-like II"/>
    <property type="match status" value="2"/>
</dbReference>
<keyword evidence="2" id="KW-0805">Transcription regulation</keyword>
<keyword evidence="7" id="KW-1185">Reference proteome</keyword>
<evidence type="ECO:0000259" key="5">
    <source>
        <dbReference type="PROSITE" id="PS50931"/>
    </source>
</evidence>
<dbReference type="Pfam" id="PF03466">
    <property type="entry name" value="LysR_substrate"/>
    <property type="match status" value="1"/>
</dbReference>
<evidence type="ECO:0000256" key="1">
    <source>
        <dbReference type="ARBA" id="ARBA00009437"/>
    </source>
</evidence>
<dbReference type="FunFam" id="1.10.10.10:FF:000001">
    <property type="entry name" value="LysR family transcriptional regulator"/>
    <property type="match status" value="1"/>
</dbReference>
<feature type="domain" description="HTH lysR-type" evidence="5">
    <location>
        <begin position="1"/>
        <end position="56"/>
    </location>
</feature>
<evidence type="ECO:0000256" key="3">
    <source>
        <dbReference type="ARBA" id="ARBA00023125"/>
    </source>
</evidence>
<dbReference type="GO" id="GO:0003677">
    <property type="term" value="F:DNA binding"/>
    <property type="evidence" value="ECO:0007669"/>
    <property type="project" value="UniProtKB-KW"/>
</dbReference>
<reference evidence="6 7" key="1">
    <citation type="submission" date="2020-07" db="EMBL/GenBank/DDBJ databases">
        <title>Sequencing the genomes of 1000 actinobacteria strains.</title>
        <authorList>
            <person name="Klenk H.-P."/>
        </authorList>
    </citation>
    <scope>NUCLEOTIDE SEQUENCE [LARGE SCALE GENOMIC DNA]</scope>
    <source>
        <strain evidence="6 7">DSM 15664</strain>
    </source>
</reference>
<organism evidence="6 7">
    <name type="scientific">Nesterenkonia sandarakina</name>
    <dbReference type="NCBI Taxonomy" id="272918"/>
    <lineage>
        <taxon>Bacteria</taxon>
        <taxon>Bacillati</taxon>
        <taxon>Actinomycetota</taxon>
        <taxon>Actinomycetes</taxon>
        <taxon>Micrococcales</taxon>
        <taxon>Micrococcaceae</taxon>
        <taxon>Nesterenkonia</taxon>
    </lineage>
</organism>
<evidence type="ECO:0000256" key="2">
    <source>
        <dbReference type="ARBA" id="ARBA00023015"/>
    </source>
</evidence>
<sequence>MDQTRSFVAVAEELHFGRAAERLNMTQPPLSRQIQKLEKSVGVQLIERDNRKVALTTAGRAFLADARKLLIAADQAPLTARRIARGRAGVLRIGFTATSALSILGQVLSTAAEHLPQVDIDLREMVTREQLAALNSGGIDLGLARPPIDPDRFESKLVQTESLRLAVPDEHPLTQLDRPVEAADLRETPLIMHSPLKARYFYDLAIRHMPIQHGNVVHTVSQILTMVSLVGAGRGVAFVPESAARLGIAGVTHLELAEQARDVVELHAIWRRNHRNPALTSLLEILGDTPLRSGHRPG</sequence>
<dbReference type="PANTHER" id="PTHR30346:SF0">
    <property type="entry name" value="HCA OPERON TRANSCRIPTIONAL ACTIVATOR HCAR"/>
    <property type="match status" value="1"/>
</dbReference>
<dbReference type="PROSITE" id="PS50931">
    <property type="entry name" value="HTH_LYSR"/>
    <property type="match status" value="1"/>
</dbReference>
<name>A0A7Z0E758_9MICC</name>
<dbReference type="SUPFAM" id="SSF53850">
    <property type="entry name" value="Periplasmic binding protein-like II"/>
    <property type="match status" value="1"/>
</dbReference>
<keyword evidence="3 6" id="KW-0238">DNA-binding</keyword>
<evidence type="ECO:0000313" key="6">
    <source>
        <dbReference type="EMBL" id="NYJ16316.1"/>
    </source>
</evidence>
<dbReference type="InterPro" id="IPR036390">
    <property type="entry name" value="WH_DNA-bd_sf"/>
</dbReference>
<evidence type="ECO:0000256" key="4">
    <source>
        <dbReference type="ARBA" id="ARBA00023163"/>
    </source>
</evidence>
<dbReference type="Gene3D" id="1.10.10.10">
    <property type="entry name" value="Winged helix-like DNA-binding domain superfamily/Winged helix DNA-binding domain"/>
    <property type="match status" value="1"/>
</dbReference>
<dbReference type="EMBL" id="JACCFQ010000001">
    <property type="protein sequence ID" value="NYJ16316.1"/>
    <property type="molecule type" value="Genomic_DNA"/>
</dbReference>
<dbReference type="PANTHER" id="PTHR30346">
    <property type="entry name" value="TRANSCRIPTIONAL DUAL REGULATOR HCAR-RELATED"/>
    <property type="match status" value="1"/>
</dbReference>
<gene>
    <name evidence="6" type="ORF">HNR11_000850</name>
</gene>
<dbReference type="GO" id="GO:0032993">
    <property type="term" value="C:protein-DNA complex"/>
    <property type="evidence" value="ECO:0007669"/>
    <property type="project" value="TreeGrafter"/>
</dbReference>
<proteinExistence type="inferred from homology"/>
<comment type="caution">
    <text evidence="6">The sequence shown here is derived from an EMBL/GenBank/DDBJ whole genome shotgun (WGS) entry which is preliminary data.</text>
</comment>
<dbReference type="InterPro" id="IPR005119">
    <property type="entry name" value="LysR_subst-bd"/>
</dbReference>
<dbReference type="PRINTS" id="PR00039">
    <property type="entry name" value="HTHLYSR"/>
</dbReference>
<accession>A0A7Z0E758</accession>
<protein>
    <submittedName>
        <fullName evidence="6">DNA-binding transcriptional LysR family regulator</fullName>
    </submittedName>
</protein>
<dbReference type="InterPro" id="IPR036388">
    <property type="entry name" value="WH-like_DNA-bd_sf"/>
</dbReference>
<keyword evidence="4" id="KW-0804">Transcription</keyword>
<dbReference type="AlphaFoldDB" id="A0A7Z0E758"/>